<dbReference type="RefSeq" id="WP_323273712.1">
    <property type="nucleotide sequence ID" value="NZ_JAYGHT010000094.1"/>
</dbReference>
<evidence type="ECO:0000313" key="3">
    <source>
        <dbReference type="Proteomes" id="UP001301728"/>
    </source>
</evidence>
<dbReference type="Proteomes" id="UP001301728">
    <property type="component" value="Unassembled WGS sequence"/>
</dbReference>
<evidence type="ECO:0000313" key="2">
    <source>
        <dbReference type="EMBL" id="MEA5520782.1"/>
    </source>
</evidence>
<keyword evidence="1" id="KW-0472">Membrane</keyword>
<name>A0ABU5U1J4_9CYAN</name>
<feature type="transmembrane region" description="Helical" evidence="1">
    <location>
        <begin position="83"/>
        <end position="100"/>
    </location>
</feature>
<feature type="transmembrane region" description="Helical" evidence="1">
    <location>
        <begin position="46"/>
        <end position="71"/>
    </location>
</feature>
<dbReference type="EMBL" id="JAYGHT010000094">
    <property type="protein sequence ID" value="MEA5520782.1"/>
    <property type="molecule type" value="Genomic_DNA"/>
</dbReference>
<keyword evidence="3" id="KW-1185">Reference proteome</keyword>
<evidence type="ECO:0000256" key="1">
    <source>
        <dbReference type="SAM" id="Phobius"/>
    </source>
</evidence>
<dbReference type="PANTHER" id="PTHR39165">
    <property type="entry name" value="IG HYPOTHETICAL 17883"/>
    <property type="match status" value="1"/>
</dbReference>
<dbReference type="PANTHER" id="PTHR39165:SF1">
    <property type="entry name" value="DUF456 DOMAIN-CONTAINING PROTEIN"/>
    <property type="match status" value="1"/>
</dbReference>
<organism evidence="2 3">
    <name type="scientific">Limnoraphis robusta CCNP1315</name>
    <dbReference type="NCBI Taxonomy" id="3110306"/>
    <lineage>
        <taxon>Bacteria</taxon>
        <taxon>Bacillati</taxon>
        <taxon>Cyanobacteriota</taxon>
        <taxon>Cyanophyceae</taxon>
        <taxon>Oscillatoriophycideae</taxon>
        <taxon>Oscillatoriales</taxon>
        <taxon>Sirenicapillariaceae</taxon>
        <taxon>Limnoraphis</taxon>
    </lineage>
</organism>
<feature type="transmembrane region" description="Helical" evidence="1">
    <location>
        <begin position="7"/>
        <end position="40"/>
    </location>
</feature>
<sequence length="175" mass="18090">MLVLYWILVVVMLVGIIGAVVPALPGSSLILGAILVWGVVNGFRDVGLALGVTIAVLLISVGIDFLSAYLGAKQAGASRWGQTGAVIGLVLGFLGFLPALPFGGPLLGILIGPLLGAIVGEFLYRKDLAFEARIKLAFKASIGIVVGSFVGNLIEGILATACVVVFLVTTWPYNL</sequence>
<reference evidence="2 3" key="1">
    <citation type="submission" date="2023-12" db="EMBL/GenBank/DDBJ databases">
        <title>Baltic Sea Cyanobacteria.</title>
        <authorList>
            <person name="Delbaje E."/>
            <person name="Fewer D.P."/>
            <person name="Shishido T.K."/>
        </authorList>
    </citation>
    <scope>NUCLEOTIDE SEQUENCE [LARGE SCALE GENOMIC DNA]</scope>
    <source>
        <strain evidence="2 3">CCNP 1315</strain>
    </source>
</reference>
<accession>A0ABU5U1J4</accession>
<proteinExistence type="predicted"/>
<dbReference type="Pfam" id="PF04306">
    <property type="entry name" value="DUF456"/>
    <property type="match status" value="1"/>
</dbReference>
<keyword evidence="1" id="KW-0812">Transmembrane</keyword>
<feature type="transmembrane region" description="Helical" evidence="1">
    <location>
        <begin position="106"/>
        <end position="124"/>
    </location>
</feature>
<feature type="transmembrane region" description="Helical" evidence="1">
    <location>
        <begin position="136"/>
        <end position="169"/>
    </location>
</feature>
<dbReference type="InterPro" id="IPR007403">
    <property type="entry name" value="DUF456"/>
</dbReference>
<keyword evidence="1" id="KW-1133">Transmembrane helix</keyword>
<gene>
    <name evidence="2" type="ORF">VB854_17715</name>
</gene>
<comment type="caution">
    <text evidence="2">The sequence shown here is derived from an EMBL/GenBank/DDBJ whole genome shotgun (WGS) entry which is preliminary data.</text>
</comment>
<protein>
    <submittedName>
        <fullName evidence="2">DUF456 family protein</fullName>
    </submittedName>
</protein>